<dbReference type="InterPro" id="IPR036185">
    <property type="entry name" value="DNA_heli_DnaB-like_N_sf"/>
</dbReference>
<comment type="cofactor">
    <cofactor evidence="12 13 14">
        <name>Zn(2+)</name>
        <dbReference type="ChEBI" id="CHEBI:29105"/>
    </cofactor>
    <text evidence="12 13 14">Binds 1 zinc ion per monomer.</text>
</comment>
<keyword evidence="10 12" id="KW-0238">DNA-binding</keyword>
<evidence type="ECO:0000256" key="14">
    <source>
        <dbReference type="PIRSR" id="PIRSR002811-1"/>
    </source>
</evidence>
<gene>
    <name evidence="12 16" type="primary">dnaG</name>
    <name evidence="16" type="ORF">GCM10007971_35770</name>
</gene>
<dbReference type="Pfam" id="PF08275">
    <property type="entry name" value="DNAG_N"/>
    <property type="match status" value="1"/>
</dbReference>
<dbReference type="InterPro" id="IPR019475">
    <property type="entry name" value="DNA_primase_DnaB-bd"/>
</dbReference>
<dbReference type="SUPFAM" id="SSF56731">
    <property type="entry name" value="DNA primase core"/>
    <property type="match status" value="1"/>
</dbReference>
<dbReference type="GO" id="GO:0003678">
    <property type="term" value="F:DNA helicase activity"/>
    <property type="evidence" value="ECO:0007669"/>
    <property type="project" value="InterPro"/>
</dbReference>
<dbReference type="InterPro" id="IPR002694">
    <property type="entry name" value="Znf_CHC2"/>
</dbReference>
<accession>A0A917Y482</accession>
<dbReference type="GO" id="GO:0000428">
    <property type="term" value="C:DNA-directed RNA polymerase complex"/>
    <property type="evidence" value="ECO:0007669"/>
    <property type="project" value="UniProtKB-KW"/>
</dbReference>
<dbReference type="AlphaFoldDB" id="A0A917Y482"/>
<evidence type="ECO:0000256" key="11">
    <source>
        <dbReference type="ARBA" id="ARBA00023163"/>
    </source>
</evidence>
<dbReference type="InterPro" id="IPR034151">
    <property type="entry name" value="TOPRIM_DnaG_bac"/>
</dbReference>
<keyword evidence="3 12" id="KW-0808">Transferase</keyword>
<keyword evidence="1 12" id="KW-0240">DNA-directed RNA polymerase</keyword>
<dbReference type="SMART" id="SM00400">
    <property type="entry name" value="ZnF_CHCC"/>
    <property type="match status" value="1"/>
</dbReference>
<dbReference type="GO" id="GO:0003899">
    <property type="term" value="F:DNA-directed RNA polymerase activity"/>
    <property type="evidence" value="ECO:0007669"/>
    <property type="project" value="UniProtKB-UniRule"/>
</dbReference>
<keyword evidence="4 12" id="KW-0548">Nucleotidyltransferase</keyword>
<keyword evidence="7 12" id="KW-0863">Zinc-finger</keyword>
<sequence>MVIELSQIPEEVIEEVRKANNIVDVVGEYVQLKKQGRNYFGLCPFHGEKTPSFSVTQDKQIFHCFGCGKGGNVVTFLMEIESFSFFEAMEVLAGRAGISLPTTGNENRSSYSDENQRILEASEWLTKLYHHLLRYTKDGKEGYNYFQDRSIQDETIDVFQLGFAPNTKDFIVEFLEKKGFNKQLLIKAGLVSERDDGTVTDRFQGRVIFPIRNHLGKTVAFGGRAIHDQGPKYLNSPESELFQKGRLLYNFDLAKRHIRKENEVILFEGYMDVIAAYQAGIKNVVATLGTALSESQAKMLRRYVNDVIICYDGDDAGQEASFKAAATLRQAGCKVKVAYLKDGSDPDTFIERHGGEAFQDQILRASDTYMTFLMRYYKKDYNLSLEADKLNYIQKVLKELSMVESSLEREYYLQELSKDFSMSLDVLKEELETIQAKYGNQPDKTTENRYTSNTVILPKKRKLLPAYQNAERKIIYYMMQNDWVANRVQEELGANFRVDDHKIIVTYLYAFYEDGNKPDISKFLESINDDRLKQLISEIAMSPEVDEISEEALGDYIRMVETESSNKSVIQSLKEQLKVAEQQSDPIKAAQIAEEILQIQRKLKH</sequence>
<dbReference type="PANTHER" id="PTHR30313">
    <property type="entry name" value="DNA PRIMASE"/>
    <property type="match status" value="1"/>
</dbReference>
<dbReference type="GO" id="GO:1990077">
    <property type="term" value="C:primosome complex"/>
    <property type="evidence" value="ECO:0007669"/>
    <property type="project" value="UniProtKB-KW"/>
</dbReference>
<dbReference type="InterPro" id="IPR016136">
    <property type="entry name" value="DNA_helicase_N/primase_C"/>
</dbReference>
<dbReference type="InterPro" id="IPR037068">
    <property type="entry name" value="DNA_primase_core_N_sf"/>
</dbReference>
<evidence type="ECO:0000256" key="6">
    <source>
        <dbReference type="ARBA" id="ARBA00022723"/>
    </source>
</evidence>
<reference evidence="16" key="2">
    <citation type="submission" date="2020-09" db="EMBL/GenBank/DDBJ databases">
        <authorList>
            <person name="Sun Q."/>
            <person name="Ohkuma M."/>
        </authorList>
    </citation>
    <scope>NUCLEOTIDE SEQUENCE</scope>
    <source>
        <strain evidence="16">JCM 17251</strain>
    </source>
</reference>
<keyword evidence="6 12" id="KW-0479">Metal-binding</keyword>
<dbReference type="Pfam" id="PF13155">
    <property type="entry name" value="Toprim_2"/>
    <property type="match status" value="1"/>
</dbReference>
<reference evidence="16" key="1">
    <citation type="journal article" date="2014" name="Int. J. Syst. Evol. Microbiol.">
        <title>Complete genome sequence of Corynebacterium casei LMG S-19264T (=DSM 44701T), isolated from a smear-ripened cheese.</title>
        <authorList>
            <consortium name="US DOE Joint Genome Institute (JGI-PGF)"/>
            <person name="Walter F."/>
            <person name="Albersmeier A."/>
            <person name="Kalinowski J."/>
            <person name="Ruckert C."/>
        </authorList>
    </citation>
    <scope>NUCLEOTIDE SEQUENCE</scope>
    <source>
        <strain evidence="16">JCM 17251</strain>
    </source>
</reference>
<comment type="function">
    <text evidence="12 13">RNA polymerase that catalyzes the synthesis of short RNA molecules used as primers for DNA polymerase during DNA replication.</text>
</comment>
<dbReference type="GO" id="GO:0006269">
    <property type="term" value="P:DNA replication, synthesis of primer"/>
    <property type="evidence" value="ECO:0007669"/>
    <property type="project" value="UniProtKB-UniRule"/>
</dbReference>
<keyword evidence="11 12" id="KW-0804">Transcription</keyword>
<comment type="subunit">
    <text evidence="12">Monomer. Interacts with DnaB.</text>
</comment>
<dbReference type="Pfam" id="PF01807">
    <property type="entry name" value="Zn_ribbon_DnaG"/>
    <property type="match status" value="1"/>
</dbReference>
<dbReference type="InterPro" id="IPR050219">
    <property type="entry name" value="DnaG_primase"/>
</dbReference>
<dbReference type="InterPro" id="IPR006171">
    <property type="entry name" value="TOPRIM_dom"/>
</dbReference>
<evidence type="ECO:0000256" key="7">
    <source>
        <dbReference type="ARBA" id="ARBA00022771"/>
    </source>
</evidence>
<dbReference type="InterPro" id="IPR036977">
    <property type="entry name" value="DNA_primase_Znf_CHC2"/>
</dbReference>
<evidence type="ECO:0000259" key="15">
    <source>
        <dbReference type="PROSITE" id="PS50880"/>
    </source>
</evidence>
<dbReference type="GO" id="GO:0003677">
    <property type="term" value="F:DNA binding"/>
    <property type="evidence" value="ECO:0007669"/>
    <property type="project" value="UniProtKB-KW"/>
</dbReference>
<dbReference type="FunFam" id="3.90.580.10:FF:000001">
    <property type="entry name" value="DNA primase"/>
    <property type="match status" value="1"/>
</dbReference>
<keyword evidence="9" id="KW-0460">Magnesium</keyword>
<dbReference type="GO" id="GO:0008270">
    <property type="term" value="F:zinc ion binding"/>
    <property type="evidence" value="ECO:0007669"/>
    <property type="project" value="UniProtKB-UniRule"/>
</dbReference>
<evidence type="ECO:0000256" key="1">
    <source>
        <dbReference type="ARBA" id="ARBA00022478"/>
    </source>
</evidence>
<dbReference type="InterPro" id="IPR013264">
    <property type="entry name" value="DNAG_N"/>
</dbReference>
<dbReference type="Gene3D" id="3.90.980.10">
    <property type="entry name" value="DNA primase, catalytic core, N-terminal domain"/>
    <property type="match status" value="1"/>
</dbReference>
<comment type="caution">
    <text evidence="16">The sequence shown here is derived from an EMBL/GenBank/DDBJ whole genome shotgun (WGS) entry which is preliminary data.</text>
</comment>
<evidence type="ECO:0000256" key="12">
    <source>
        <dbReference type="HAMAP-Rule" id="MF_00974"/>
    </source>
</evidence>
<dbReference type="HAMAP" id="MF_00974">
    <property type="entry name" value="DNA_primase_DnaG"/>
    <property type="match status" value="1"/>
</dbReference>
<dbReference type="SUPFAM" id="SSF48024">
    <property type="entry name" value="N-terminal domain of DnaB helicase"/>
    <property type="match status" value="1"/>
</dbReference>
<dbReference type="Proteomes" id="UP000624041">
    <property type="component" value="Unassembled WGS sequence"/>
</dbReference>
<evidence type="ECO:0000256" key="13">
    <source>
        <dbReference type="PIRNR" id="PIRNR002811"/>
    </source>
</evidence>
<evidence type="ECO:0000256" key="4">
    <source>
        <dbReference type="ARBA" id="ARBA00022695"/>
    </source>
</evidence>
<dbReference type="InterPro" id="IPR006295">
    <property type="entry name" value="DNA_primase_DnaG"/>
</dbReference>
<evidence type="ECO:0000313" key="17">
    <source>
        <dbReference type="Proteomes" id="UP000624041"/>
    </source>
</evidence>
<feature type="domain" description="Toprim" evidence="15">
    <location>
        <begin position="262"/>
        <end position="343"/>
    </location>
</feature>
<keyword evidence="8 12" id="KW-0862">Zinc</keyword>
<dbReference type="EC" id="2.7.7.101" evidence="12"/>
<proteinExistence type="inferred from homology"/>
<dbReference type="PROSITE" id="PS50880">
    <property type="entry name" value="TOPRIM"/>
    <property type="match status" value="1"/>
</dbReference>
<evidence type="ECO:0000256" key="9">
    <source>
        <dbReference type="ARBA" id="ARBA00022842"/>
    </source>
</evidence>
<keyword evidence="2 12" id="KW-0639">Primosome</keyword>
<organism evidence="16 17">
    <name type="scientific">Oceanobacillus indicireducens</name>
    <dbReference type="NCBI Taxonomy" id="1004261"/>
    <lineage>
        <taxon>Bacteria</taxon>
        <taxon>Bacillati</taxon>
        <taxon>Bacillota</taxon>
        <taxon>Bacilli</taxon>
        <taxon>Bacillales</taxon>
        <taxon>Bacillaceae</taxon>
        <taxon>Oceanobacillus</taxon>
    </lineage>
</organism>
<keyword evidence="17" id="KW-1185">Reference proteome</keyword>
<dbReference type="GO" id="GO:0005524">
    <property type="term" value="F:ATP binding"/>
    <property type="evidence" value="ECO:0007669"/>
    <property type="project" value="InterPro"/>
</dbReference>
<evidence type="ECO:0000313" key="16">
    <source>
        <dbReference type="EMBL" id="GGN66152.1"/>
    </source>
</evidence>
<dbReference type="GO" id="GO:0005737">
    <property type="term" value="C:cytoplasm"/>
    <property type="evidence" value="ECO:0007669"/>
    <property type="project" value="TreeGrafter"/>
</dbReference>
<name>A0A917Y482_9BACI</name>
<protein>
    <recommendedName>
        <fullName evidence="12 13">DNA primase</fullName>
        <ecNumber evidence="12">2.7.7.101</ecNumber>
    </recommendedName>
</protein>
<dbReference type="PIRSF" id="PIRSF002811">
    <property type="entry name" value="DnaG"/>
    <property type="match status" value="1"/>
</dbReference>
<dbReference type="CDD" id="cd03364">
    <property type="entry name" value="TOPRIM_DnaG_primases"/>
    <property type="match status" value="1"/>
</dbReference>
<dbReference type="SMART" id="SM00493">
    <property type="entry name" value="TOPRIM"/>
    <property type="match status" value="1"/>
</dbReference>
<dbReference type="NCBIfam" id="TIGR01391">
    <property type="entry name" value="dnaG"/>
    <property type="match status" value="1"/>
</dbReference>
<dbReference type="FunFam" id="3.90.980.10:FF:000001">
    <property type="entry name" value="DNA primase"/>
    <property type="match status" value="1"/>
</dbReference>
<dbReference type="Gene3D" id="6.10.140.360">
    <property type="match status" value="1"/>
</dbReference>
<dbReference type="Pfam" id="PF10410">
    <property type="entry name" value="DnaB_bind"/>
    <property type="match status" value="1"/>
</dbReference>
<evidence type="ECO:0000256" key="2">
    <source>
        <dbReference type="ARBA" id="ARBA00022515"/>
    </source>
</evidence>
<dbReference type="EMBL" id="BMOS01000043">
    <property type="protein sequence ID" value="GGN66152.1"/>
    <property type="molecule type" value="Genomic_DNA"/>
</dbReference>
<evidence type="ECO:0000256" key="10">
    <source>
        <dbReference type="ARBA" id="ARBA00023125"/>
    </source>
</evidence>
<keyword evidence="5 12" id="KW-0235">DNA replication</keyword>
<dbReference type="Gene3D" id="3.40.1360.10">
    <property type="match status" value="1"/>
</dbReference>
<evidence type="ECO:0000256" key="8">
    <source>
        <dbReference type="ARBA" id="ARBA00022833"/>
    </source>
</evidence>
<evidence type="ECO:0000256" key="5">
    <source>
        <dbReference type="ARBA" id="ARBA00022705"/>
    </source>
</evidence>
<dbReference type="InterPro" id="IPR030846">
    <property type="entry name" value="DnaG_bac"/>
</dbReference>
<dbReference type="PANTHER" id="PTHR30313:SF2">
    <property type="entry name" value="DNA PRIMASE"/>
    <property type="match status" value="1"/>
</dbReference>
<dbReference type="Gene3D" id="3.90.580.10">
    <property type="entry name" value="Zinc finger, CHC2-type domain"/>
    <property type="match status" value="1"/>
</dbReference>
<dbReference type="Gene3D" id="1.10.860.10">
    <property type="entry name" value="DNAb Helicase, Chain A"/>
    <property type="match status" value="1"/>
</dbReference>
<feature type="zinc finger region" description="CHC2-type" evidence="12 14">
    <location>
        <begin position="43"/>
        <end position="67"/>
    </location>
</feature>
<evidence type="ECO:0000256" key="3">
    <source>
        <dbReference type="ARBA" id="ARBA00022679"/>
    </source>
</evidence>
<dbReference type="SUPFAM" id="SSF57783">
    <property type="entry name" value="Zinc beta-ribbon"/>
    <property type="match status" value="1"/>
</dbReference>
<comment type="similarity">
    <text evidence="12 13">Belongs to the DnaG primase family.</text>
</comment>
<comment type="domain">
    <text evidence="12">Contains an N-terminal zinc-binding domain, a central core domain that contains the primase activity, and a C-terminal DnaB-binding domain.</text>
</comment>
<comment type="catalytic activity">
    <reaction evidence="12">
        <text>ssDNA + n NTP = ssDNA/pppN(pN)n-1 hybrid + (n-1) diphosphate.</text>
        <dbReference type="EC" id="2.7.7.101"/>
    </reaction>
</comment>
<dbReference type="FunFam" id="3.40.1360.10:FF:000002">
    <property type="entry name" value="DNA primase"/>
    <property type="match status" value="1"/>
</dbReference>